<dbReference type="Proteomes" id="UP000239757">
    <property type="component" value="Unassembled WGS sequence"/>
</dbReference>
<organism evidence="2 3">
    <name type="scientific">Gossypium barbadense</name>
    <name type="common">Sea Island cotton</name>
    <name type="synonym">Hibiscus barbadensis</name>
    <dbReference type="NCBI Taxonomy" id="3634"/>
    <lineage>
        <taxon>Eukaryota</taxon>
        <taxon>Viridiplantae</taxon>
        <taxon>Streptophyta</taxon>
        <taxon>Embryophyta</taxon>
        <taxon>Tracheophyta</taxon>
        <taxon>Spermatophyta</taxon>
        <taxon>Magnoliopsida</taxon>
        <taxon>eudicotyledons</taxon>
        <taxon>Gunneridae</taxon>
        <taxon>Pentapetalae</taxon>
        <taxon>rosids</taxon>
        <taxon>malvids</taxon>
        <taxon>Malvales</taxon>
        <taxon>Malvaceae</taxon>
        <taxon>Malvoideae</taxon>
        <taxon>Gossypium</taxon>
    </lineage>
</organism>
<name>A0A2P5XD97_GOSBA</name>
<gene>
    <name evidence="2" type="ORF">GOBAR_AA19371</name>
</gene>
<sequence>MLPVHKAPTPVPKWARVLLNVAVVEEELATIAKAKGMNISKTLEPIFKEQCLKLCENGNEVKKKGRKKFGLDETKNTQTPMSSSENTKIKQQSFISR</sequence>
<accession>A0A2P5XD97</accession>
<protein>
    <submittedName>
        <fullName evidence="2">Uncharacterized protein</fullName>
    </submittedName>
</protein>
<dbReference type="AlphaFoldDB" id="A0A2P5XD97"/>
<proteinExistence type="predicted"/>
<feature type="compositionally biased region" description="Polar residues" evidence="1">
    <location>
        <begin position="76"/>
        <end position="97"/>
    </location>
</feature>
<feature type="region of interest" description="Disordered" evidence="1">
    <location>
        <begin position="62"/>
        <end position="97"/>
    </location>
</feature>
<evidence type="ECO:0000256" key="1">
    <source>
        <dbReference type="SAM" id="MobiDB-lite"/>
    </source>
</evidence>
<dbReference type="EMBL" id="KZ665132">
    <property type="protein sequence ID" value="PPS01313.1"/>
    <property type="molecule type" value="Genomic_DNA"/>
</dbReference>
<reference evidence="2 3" key="1">
    <citation type="submission" date="2015-01" db="EMBL/GenBank/DDBJ databases">
        <title>Genome of allotetraploid Gossypium barbadense reveals genomic plasticity and fiber elongation in cotton evolution.</title>
        <authorList>
            <person name="Chen X."/>
            <person name="Liu X."/>
            <person name="Zhao B."/>
            <person name="Zheng H."/>
            <person name="Hu Y."/>
            <person name="Lu G."/>
            <person name="Yang C."/>
            <person name="Chen J."/>
            <person name="Shan C."/>
            <person name="Zhang L."/>
            <person name="Zhou Y."/>
            <person name="Wang L."/>
            <person name="Guo W."/>
            <person name="Bai Y."/>
            <person name="Ruan J."/>
            <person name="Shangguan X."/>
            <person name="Mao Y."/>
            <person name="Jiang J."/>
            <person name="Zhu Y."/>
            <person name="Lei J."/>
            <person name="Kang H."/>
            <person name="Chen S."/>
            <person name="He X."/>
            <person name="Wang R."/>
            <person name="Wang Y."/>
            <person name="Chen J."/>
            <person name="Wang L."/>
            <person name="Yu S."/>
            <person name="Wang B."/>
            <person name="Wei J."/>
            <person name="Song S."/>
            <person name="Lu X."/>
            <person name="Gao Z."/>
            <person name="Gu W."/>
            <person name="Deng X."/>
            <person name="Ma D."/>
            <person name="Wang S."/>
            <person name="Liang W."/>
            <person name="Fang L."/>
            <person name="Cai C."/>
            <person name="Zhu X."/>
            <person name="Zhou B."/>
            <person name="Zhang Y."/>
            <person name="Chen Z."/>
            <person name="Xu S."/>
            <person name="Zhu R."/>
            <person name="Wang S."/>
            <person name="Zhang T."/>
            <person name="Zhao G."/>
        </authorList>
    </citation>
    <scope>NUCLEOTIDE SEQUENCE [LARGE SCALE GENOMIC DNA]</scope>
    <source>
        <strain evidence="3">cv. Xinhai21</strain>
        <tissue evidence="2">Leaf</tissue>
    </source>
</reference>
<evidence type="ECO:0000313" key="2">
    <source>
        <dbReference type="EMBL" id="PPS01313.1"/>
    </source>
</evidence>
<evidence type="ECO:0000313" key="3">
    <source>
        <dbReference type="Proteomes" id="UP000239757"/>
    </source>
</evidence>